<dbReference type="OrthoDB" id="5275361at2759"/>
<evidence type="ECO:0008006" key="3">
    <source>
        <dbReference type="Google" id="ProtNLM"/>
    </source>
</evidence>
<reference evidence="1 2" key="1">
    <citation type="journal article" date="2014" name="BMC Genomics">
        <title>Comparative genome sequencing reveals chemotype-specific gene clusters in the toxigenic black mold Stachybotrys.</title>
        <authorList>
            <person name="Semeiks J."/>
            <person name="Borek D."/>
            <person name="Otwinowski Z."/>
            <person name="Grishin N.V."/>
        </authorList>
    </citation>
    <scope>NUCLEOTIDE SEQUENCE [LARGE SCALE GENOMIC DNA]</scope>
    <source>
        <strain evidence="1 2">IBT 40285</strain>
    </source>
</reference>
<dbReference type="HOGENOM" id="CLU_102601_1_0_1"/>
<gene>
    <name evidence="1" type="ORF">S40285_10145</name>
</gene>
<dbReference type="GO" id="GO:0016233">
    <property type="term" value="P:telomere capping"/>
    <property type="evidence" value="ECO:0007669"/>
    <property type="project" value="InterPro"/>
</dbReference>
<dbReference type="InParanoid" id="A0A084QLZ5"/>
<dbReference type="InterPro" id="IPR024222">
    <property type="entry name" value="Ten1_fungal"/>
</dbReference>
<dbReference type="EMBL" id="KL660638">
    <property type="protein sequence ID" value="KFA64980.1"/>
    <property type="molecule type" value="Genomic_DNA"/>
</dbReference>
<organism evidence="1 2">
    <name type="scientific">Stachybotrys chlorohalonatus (strain IBT 40285)</name>
    <dbReference type="NCBI Taxonomy" id="1283841"/>
    <lineage>
        <taxon>Eukaryota</taxon>
        <taxon>Fungi</taxon>
        <taxon>Dikarya</taxon>
        <taxon>Ascomycota</taxon>
        <taxon>Pezizomycotina</taxon>
        <taxon>Sordariomycetes</taxon>
        <taxon>Hypocreomycetidae</taxon>
        <taxon>Hypocreales</taxon>
        <taxon>Stachybotryaceae</taxon>
        <taxon>Stachybotrys</taxon>
    </lineage>
</organism>
<dbReference type="GO" id="GO:1990879">
    <property type="term" value="C:CST complex"/>
    <property type="evidence" value="ECO:0007669"/>
    <property type="project" value="InterPro"/>
</dbReference>
<name>A0A084QLZ5_STAC4</name>
<dbReference type="InterPro" id="IPR012340">
    <property type="entry name" value="NA-bd_OB-fold"/>
</dbReference>
<dbReference type="Pfam" id="PF12658">
    <property type="entry name" value="Ten1"/>
    <property type="match status" value="1"/>
</dbReference>
<proteinExistence type="predicted"/>
<evidence type="ECO:0000313" key="1">
    <source>
        <dbReference type="EMBL" id="KFA64980.1"/>
    </source>
</evidence>
<accession>A0A084QLZ5</accession>
<dbReference type="Gene3D" id="2.40.50.140">
    <property type="entry name" value="Nucleic acid-binding proteins"/>
    <property type="match status" value="1"/>
</dbReference>
<dbReference type="AlphaFoldDB" id="A0A084QLZ5"/>
<keyword evidence="2" id="KW-1185">Reference proteome</keyword>
<dbReference type="Proteomes" id="UP000028524">
    <property type="component" value="Unassembled WGS sequence"/>
</dbReference>
<dbReference type="GO" id="GO:0043047">
    <property type="term" value="F:single-stranded telomeric DNA binding"/>
    <property type="evidence" value="ECO:0007669"/>
    <property type="project" value="InterPro"/>
</dbReference>
<sequence>MSHGPLPSQLCLLSALPNRRDGEKVRFLGWYPADTQVMAVVDVELILHLLNSELTSVGEWVNVIGYIIPRDKSEESETQDSNTTRVYIQAMMLWSTGPLDVRKYEESFIMNQEKAAD</sequence>
<evidence type="ECO:0000313" key="2">
    <source>
        <dbReference type="Proteomes" id="UP000028524"/>
    </source>
</evidence>
<protein>
    <recommendedName>
        <fullName evidence="3">CST complex subunit Ten1</fullName>
    </recommendedName>
</protein>